<reference evidence="1 2" key="1">
    <citation type="journal article" date="2009" name="Appl. Environ. Microbiol.">
        <title>Three genomes from the phylum Acidobacteria provide insight into the lifestyles of these microorganisms in soils.</title>
        <authorList>
            <person name="Ward N.L."/>
            <person name="Challacombe J.F."/>
            <person name="Janssen P.H."/>
            <person name="Henrissat B."/>
            <person name="Coutinho P.M."/>
            <person name="Wu M."/>
            <person name="Xie G."/>
            <person name="Haft D.H."/>
            <person name="Sait M."/>
            <person name="Badger J."/>
            <person name="Barabote R.D."/>
            <person name="Bradley B."/>
            <person name="Brettin T.S."/>
            <person name="Brinkac L.M."/>
            <person name="Bruce D."/>
            <person name="Creasy T."/>
            <person name="Daugherty S.C."/>
            <person name="Davidsen T.M."/>
            <person name="DeBoy R.T."/>
            <person name="Detter J.C."/>
            <person name="Dodson R.J."/>
            <person name="Durkin A.S."/>
            <person name="Ganapathy A."/>
            <person name="Gwinn-Giglio M."/>
            <person name="Han C.S."/>
            <person name="Khouri H."/>
            <person name="Kiss H."/>
            <person name="Kothari S.P."/>
            <person name="Madupu R."/>
            <person name="Nelson K.E."/>
            <person name="Nelson W.C."/>
            <person name="Paulsen I."/>
            <person name="Penn K."/>
            <person name="Ren Q."/>
            <person name="Rosovitz M.J."/>
            <person name="Selengut J.D."/>
            <person name="Shrivastava S."/>
            <person name="Sullivan S.A."/>
            <person name="Tapia R."/>
            <person name="Thompson L.S."/>
            <person name="Watkins K.L."/>
            <person name="Yang Q."/>
            <person name="Yu C."/>
            <person name="Zafar N."/>
            <person name="Zhou L."/>
            <person name="Kuske C.R."/>
        </authorList>
    </citation>
    <scope>NUCLEOTIDE SEQUENCE [LARGE SCALE GENOMIC DNA]</scope>
    <source>
        <strain evidence="2">ATCC 51196 / DSM 11244 / BCRC 80197 / JCM 7670 / NBRC 15755 / NCIMB 13165 / 161</strain>
    </source>
</reference>
<evidence type="ECO:0000313" key="1">
    <source>
        <dbReference type="EMBL" id="ACO32727.1"/>
    </source>
</evidence>
<dbReference type="HOGENOM" id="CLU_1640109_0_0_0"/>
<dbReference type="STRING" id="240015.ACP_0409"/>
<gene>
    <name evidence="1" type="ordered locus">ACP_0409</name>
</gene>
<protein>
    <submittedName>
        <fullName evidence="1">Uncharacterized protein</fullName>
    </submittedName>
</protein>
<dbReference type="EMBL" id="CP001472">
    <property type="protein sequence ID" value="ACO32727.1"/>
    <property type="molecule type" value="Genomic_DNA"/>
</dbReference>
<keyword evidence="2" id="KW-1185">Reference proteome</keyword>
<evidence type="ECO:0000313" key="2">
    <source>
        <dbReference type="Proteomes" id="UP000002207"/>
    </source>
</evidence>
<dbReference type="InParanoid" id="C1FA28"/>
<accession>C1FA28</accession>
<dbReference type="AlphaFoldDB" id="C1FA28"/>
<organism evidence="1 2">
    <name type="scientific">Acidobacterium capsulatum (strain ATCC 51196 / DSM 11244 / BCRC 80197 / JCM 7670 / NBRC 15755 / NCIMB 13165 / 161)</name>
    <dbReference type="NCBI Taxonomy" id="240015"/>
    <lineage>
        <taxon>Bacteria</taxon>
        <taxon>Pseudomonadati</taxon>
        <taxon>Acidobacteriota</taxon>
        <taxon>Terriglobia</taxon>
        <taxon>Terriglobales</taxon>
        <taxon>Acidobacteriaceae</taxon>
        <taxon>Acidobacterium</taxon>
    </lineage>
</organism>
<sequence>MSAPFRIDYIEAALIGLLTNVISGHYGQPVDVQSLGKRDFDQDGTLILQPPCLRVLFLGAPYQPLRDNQRLTYQRVARFEVLSFAESLRSPEDQRLQSLQLVAVVEDQLAGARLTLADQSVTMPITLEQTQIVEFASGPVTECYSTIVAVEAIAQFSGANA</sequence>
<dbReference type="Proteomes" id="UP000002207">
    <property type="component" value="Chromosome"/>
</dbReference>
<name>C1FA28_ACIC5</name>
<dbReference type="RefSeq" id="WP_012680804.1">
    <property type="nucleotide sequence ID" value="NC_012483.1"/>
</dbReference>
<proteinExistence type="predicted"/>
<dbReference type="KEGG" id="aca:ACP_0409"/>